<keyword evidence="1" id="KW-0812">Transmembrane</keyword>
<accession>A0ABQ2R6Q2</accession>
<dbReference type="EMBL" id="BMQX01000010">
    <property type="protein sequence ID" value="GGQ16696.1"/>
    <property type="molecule type" value="Genomic_DNA"/>
</dbReference>
<evidence type="ECO:0000313" key="4">
    <source>
        <dbReference type="Proteomes" id="UP000619118"/>
    </source>
</evidence>
<sequence>MEITIVNAYGRTNRGDSVLLDECIHELKCKYPEANISVVLFDDEGFDIVHPDIMYNERICNTSSNHKRFNIYFYKVYSFLILVLSALFKIRILSNLLSREQKITFERILDSDLVISAPGGYLHDTNFALYVALMHLHIANVFNIKTILAPQSYGPIKSFFGRSIFKYILNKCYAICAREGYSYTFLLNAGVKESLIFKTGDSAFWNFNLDHSECKYIFERHGVHVGEKFLGMTCVDWTYPHQLNPIDKRRIYINNMVEIINRIHDNFGMRTLIFNQVKDDLNISEEIAKSVPNKVVHIKEDYEPEILRSLISFSHVFLATRFHSCIFSLMSDVPTTAIAYLPKTDYILKDLGIYDKGFDINDMPVDSIYESLSFDITNNKEARETVRFSVEKYRRNMNRLMDII</sequence>
<evidence type="ECO:0000259" key="2">
    <source>
        <dbReference type="Pfam" id="PF04230"/>
    </source>
</evidence>
<evidence type="ECO:0000256" key="1">
    <source>
        <dbReference type="SAM" id="Phobius"/>
    </source>
</evidence>
<dbReference type="InterPro" id="IPR007345">
    <property type="entry name" value="Polysacch_pyruvyl_Trfase"/>
</dbReference>
<evidence type="ECO:0000313" key="3">
    <source>
        <dbReference type="EMBL" id="GGQ16696.1"/>
    </source>
</evidence>
<feature type="domain" description="Polysaccharide pyruvyl transferase" evidence="2">
    <location>
        <begin position="13"/>
        <end position="340"/>
    </location>
</feature>
<keyword evidence="1" id="KW-0472">Membrane</keyword>
<comment type="caution">
    <text evidence="3">The sequence shown here is derived from an EMBL/GenBank/DDBJ whole genome shotgun (WGS) entry which is preliminary data.</text>
</comment>
<protein>
    <recommendedName>
        <fullName evidence="2">Polysaccharide pyruvyl transferase domain-containing protein</fullName>
    </recommendedName>
</protein>
<dbReference type="Pfam" id="PF04230">
    <property type="entry name" value="PS_pyruv_trans"/>
    <property type="match status" value="1"/>
</dbReference>
<dbReference type="Proteomes" id="UP000619118">
    <property type="component" value="Unassembled WGS sequence"/>
</dbReference>
<gene>
    <name evidence="3" type="ORF">GCM10009411_16220</name>
</gene>
<proteinExistence type="predicted"/>
<reference evidence="4" key="1">
    <citation type="journal article" date="2019" name="Int. J. Syst. Evol. Microbiol.">
        <title>The Global Catalogue of Microorganisms (GCM) 10K type strain sequencing project: providing services to taxonomists for standard genome sequencing and annotation.</title>
        <authorList>
            <consortium name="The Broad Institute Genomics Platform"/>
            <consortium name="The Broad Institute Genome Sequencing Center for Infectious Disease"/>
            <person name="Wu L."/>
            <person name="Ma J."/>
        </authorList>
    </citation>
    <scope>NUCLEOTIDE SEQUENCE [LARGE SCALE GENOMIC DNA]</scope>
    <source>
        <strain evidence="4">JCM 32306</strain>
    </source>
</reference>
<keyword evidence="1" id="KW-1133">Transmembrane helix</keyword>
<name>A0ABQ2R6Q2_9GAMM</name>
<organism evidence="3 4">
    <name type="scientific">Shewanella litoralis</name>
    <dbReference type="NCBI Taxonomy" id="2282700"/>
    <lineage>
        <taxon>Bacteria</taxon>
        <taxon>Pseudomonadati</taxon>
        <taxon>Pseudomonadota</taxon>
        <taxon>Gammaproteobacteria</taxon>
        <taxon>Alteromonadales</taxon>
        <taxon>Shewanellaceae</taxon>
        <taxon>Shewanella</taxon>
    </lineage>
</organism>
<feature type="transmembrane region" description="Helical" evidence="1">
    <location>
        <begin position="71"/>
        <end position="92"/>
    </location>
</feature>
<dbReference type="RefSeq" id="WP_160053799.1">
    <property type="nucleotide sequence ID" value="NZ_BMQX01000010.1"/>
</dbReference>
<dbReference type="PANTHER" id="PTHR36836">
    <property type="entry name" value="COLANIC ACID BIOSYNTHESIS PROTEIN WCAK"/>
    <property type="match status" value="1"/>
</dbReference>
<dbReference type="PANTHER" id="PTHR36836:SF1">
    <property type="entry name" value="COLANIC ACID BIOSYNTHESIS PROTEIN WCAK"/>
    <property type="match status" value="1"/>
</dbReference>
<keyword evidence="4" id="KW-1185">Reference proteome</keyword>